<evidence type="ECO:0000313" key="3">
    <source>
        <dbReference type="WBParaSite" id="nRc.2.0.1.t04356-RA"/>
    </source>
</evidence>
<dbReference type="AlphaFoldDB" id="A0A915HS52"/>
<organism evidence="2 3">
    <name type="scientific">Romanomermis culicivorax</name>
    <name type="common">Nematode worm</name>
    <dbReference type="NCBI Taxonomy" id="13658"/>
    <lineage>
        <taxon>Eukaryota</taxon>
        <taxon>Metazoa</taxon>
        <taxon>Ecdysozoa</taxon>
        <taxon>Nematoda</taxon>
        <taxon>Enoplea</taxon>
        <taxon>Dorylaimia</taxon>
        <taxon>Mermithida</taxon>
        <taxon>Mermithoidea</taxon>
        <taxon>Mermithidae</taxon>
        <taxon>Romanomermis</taxon>
    </lineage>
</organism>
<evidence type="ECO:0000313" key="2">
    <source>
        <dbReference type="Proteomes" id="UP000887565"/>
    </source>
</evidence>
<dbReference type="Proteomes" id="UP000887565">
    <property type="component" value="Unplaced"/>
</dbReference>
<accession>A0A915HS52</accession>
<feature type="region of interest" description="Disordered" evidence="1">
    <location>
        <begin position="117"/>
        <end position="175"/>
    </location>
</feature>
<feature type="compositionally biased region" description="Polar residues" evidence="1">
    <location>
        <begin position="163"/>
        <end position="175"/>
    </location>
</feature>
<dbReference type="WBParaSite" id="nRc.2.0.1.t04356-RA">
    <property type="protein sequence ID" value="nRc.2.0.1.t04356-RA"/>
    <property type="gene ID" value="nRc.2.0.1.g04356"/>
</dbReference>
<keyword evidence="2" id="KW-1185">Reference proteome</keyword>
<sequence>MSMCNSFKMERDKFSAKDDETMCFMLYRLLKKNNDDATLPCGLKVWNKIRSMGYLMNHTDHSLASHMRRYIFPKFESIAGNLPPEVENYLRKAYRRYIFPMRGGNFLSKKSSTLSSVSSVQEDGELSKKDDDVSKGEEEVSRLDQPPIPKISSNRRKIRSKENSQNKGRSNIIYRSNLSALTRNSEKKSRKSSKAVKSAKISTLDGSADSIEMRISESGSNNNARVDILLEPNQTEYDVSSGFEASDVAHESSNLSHPTVASRIEKMIKSLSKYEANTTAVSAMESSSSEDINSSPKIVKNVGTNCYPEVEAGPSSKNIGEGIFGKEEKCYWFDTKRTNVQISMRKNGEGGHGFFSGLLLCYRISKSKMFKSEKFIAEKNLMKCKKKLAFNRLANKQKYENSAPPTAFTTSTPKDPCALPNLDAEFILPKSTDEENRPSNERFFGRSLYM</sequence>
<proteinExistence type="predicted"/>
<feature type="compositionally biased region" description="Basic and acidic residues" evidence="1">
    <location>
        <begin position="125"/>
        <end position="142"/>
    </location>
</feature>
<evidence type="ECO:0000256" key="1">
    <source>
        <dbReference type="SAM" id="MobiDB-lite"/>
    </source>
</evidence>
<name>A0A915HS52_ROMCU</name>
<reference evidence="3" key="1">
    <citation type="submission" date="2022-11" db="UniProtKB">
        <authorList>
            <consortium name="WormBaseParasite"/>
        </authorList>
    </citation>
    <scope>IDENTIFICATION</scope>
</reference>
<protein>
    <submittedName>
        <fullName evidence="3">Uncharacterized protein</fullName>
    </submittedName>
</protein>